<gene>
    <name evidence="1" type="ORF">EM308_11490</name>
</gene>
<sequence length="124" mass="14392">MSVVGILLTSKQSRFFSQRRKGAKAKPISWRSGDAKQENGRRITRRHIVIYLYGRIPSIVSLEIHAKTDFILDNSLLYILWCRLSAFPLMKTHPLALMGMESLEEINLFFLDRQSDQRKLLTGR</sequence>
<evidence type="ECO:0000313" key="1">
    <source>
        <dbReference type="EMBL" id="AOW10082.1"/>
    </source>
</evidence>
<evidence type="ECO:0000313" key="2">
    <source>
        <dbReference type="Proteomes" id="UP000175968"/>
    </source>
</evidence>
<dbReference type="AlphaFoldDB" id="A0AAC9I8I0"/>
<protein>
    <submittedName>
        <fullName evidence="1">Uncharacterized protein</fullName>
    </submittedName>
</protein>
<dbReference type="EMBL" id="CP017479">
    <property type="protein sequence ID" value="AOW10082.1"/>
    <property type="molecule type" value="Genomic_DNA"/>
</dbReference>
<accession>A0AAC9I8I0</accession>
<dbReference type="Proteomes" id="UP000175968">
    <property type="component" value="Chromosome"/>
</dbReference>
<proteinExistence type="predicted"/>
<name>A0AAC9I8I0_9FLAO</name>
<reference evidence="1 2" key="1">
    <citation type="submission" date="2016-10" db="EMBL/GenBank/DDBJ databases">
        <title>Flavobacterium gilvum sp. nov., isolated from stream water.</title>
        <authorList>
            <person name="Shin S.-K."/>
            <person name="Cho Y.-J."/>
            <person name="Yi H."/>
        </authorList>
    </citation>
    <scope>NUCLEOTIDE SEQUENCE [LARGE SCALE GENOMIC DNA]</scope>
    <source>
        <strain evidence="1 2">EM1308</strain>
    </source>
</reference>
<dbReference type="KEGG" id="fgl:EM308_11490"/>
<keyword evidence="2" id="KW-1185">Reference proteome</keyword>
<organism evidence="1 2">
    <name type="scientific">Flavobacterium gilvum</name>
    <dbReference type="NCBI Taxonomy" id="1492737"/>
    <lineage>
        <taxon>Bacteria</taxon>
        <taxon>Pseudomonadati</taxon>
        <taxon>Bacteroidota</taxon>
        <taxon>Flavobacteriia</taxon>
        <taxon>Flavobacteriales</taxon>
        <taxon>Flavobacteriaceae</taxon>
        <taxon>Flavobacterium</taxon>
    </lineage>
</organism>